<feature type="domain" description="Peptidase M16 C-terminal" evidence="2">
    <location>
        <begin position="191"/>
        <end position="379"/>
    </location>
</feature>
<dbReference type="EMBL" id="JAJIRN010000010">
    <property type="protein sequence ID" value="MCV2370642.1"/>
    <property type="molecule type" value="Genomic_DNA"/>
</dbReference>
<dbReference type="InterPro" id="IPR007863">
    <property type="entry name" value="Peptidase_M16_C"/>
</dbReference>
<dbReference type="InterPro" id="IPR050361">
    <property type="entry name" value="MPP/UQCRC_Complex"/>
</dbReference>
<evidence type="ECO:0000313" key="4">
    <source>
        <dbReference type="Proteomes" id="UP001209701"/>
    </source>
</evidence>
<accession>A0ABT2YKQ4</accession>
<dbReference type="PANTHER" id="PTHR11851:SF224">
    <property type="entry name" value="PROCESSING PROTEASE"/>
    <property type="match status" value="1"/>
</dbReference>
<comment type="caution">
    <text evidence="3">The sequence shown here is derived from an EMBL/GenBank/DDBJ whole genome shotgun (WGS) entry which is preliminary data.</text>
</comment>
<sequence length="483" mass="51222">MPARAAGFDIPPAPAPVQPLLLPLFAQTSLTNGMALVVVERRGLPLVTAMLSVRAGSLSDPPGKSGLAELSFGVLGKGARRGNTTADASALAYAADALGSGIEISTGAQASRLSMTVMSNRLGGSLALLADVLRTPTLPAHEIASSRLQLQETIRLEATDPGALASALAWRLYWGDTPAGRLSTEQSLARIRREDVINFCRQQLRPEQTTLVLAGDLDLAQGKALAERYFGSWRSPRSTSTHARPELSMGPQALGPSTLLVDLPGSGQSTVLLLAPYPPHPPLRSSAAERSQLRIGALASAVLGAGYSSRVNQQVRIKRGLSYGAYSSAESLPAGGLLLLSSQTKHQNASEVADVLRSELLRLATEPVPEEELSARRAGLIGEFARQMESTQTIAGMAAEQLERGESLADLASYSDELGKVSAEQLQALAQQYWRPQAVRSVVVGDLTLAGEGLRQQYPDAWVIPAIDLDLSSDSLRRPAKRH</sequence>
<reference evidence="3 4" key="1">
    <citation type="submission" date="2021-11" db="EMBL/GenBank/DDBJ databases">
        <authorList>
            <person name="Liang Q."/>
            <person name="Mou H."/>
            <person name="Liu Z."/>
        </authorList>
    </citation>
    <scope>NUCLEOTIDE SEQUENCE [LARGE SCALE GENOMIC DNA]</scope>
    <source>
        <strain evidence="3 4">CHU3</strain>
    </source>
</reference>
<gene>
    <name evidence="3" type="ORF">LNV07_21365</name>
</gene>
<keyword evidence="4" id="KW-1185">Reference proteome</keyword>
<feature type="domain" description="Peptidase M16 N-terminal" evidence="1">
    <location>
        <begin position="43"/>
        <end position="154"/>
    </location>
</feature>
<evidence type="ECO:0000313" key="3">
    <source>
        <dbReference type="EMBL" id="MCV2370642.1"/>
    </source>
</evidence>
<dbReference type="InterPro" id="IPR011765">
    <property type="entry name" value="Pept_M16_N"/>
</dbReference>
<name>A0ABT2YKQ4_9BURK</name>
<organism evidence="3 4">
    <name type="scientific">Roseateles oligotrophus</name>
    <dbReference type="NCBI Taxonomy" id="1769250"/>
    <lineage>
        <taxon>Bacteria</taxon>
        <taxon>Pseudomonadati</taxon>
        <taxon>Pseudomonadota</taxon>
        <taxon>Betaproteobacteria</taxon>
        <taxon>Burkholderiales</taxon>
        <taxon>Sphaerotilaceae</taxon>
        <taxon>Roseateles</taxon>
    </lineage>
</organism>
<dbReference type="Pfam" id="PF00675">
    <property type="entry name" value="Peptidase_M16"/>
    <property type="match status" value="1"/>
</dbReference>
<dbReference type="RefSeq" id="WP_263573233.1">
    <property type="nucleotide sequence ID" value="NZ_JAJIRN010000010.1"/>
</dbReference>
<protein>
    <submittedName>
        <fullName evidence="3">Insulinase family protein</fullName>
    </submittedName>
</protein>
<evidence type="ECO:0000259" key="1">
    <source>
        <dbReference type="Pfam" id="PF00675"/>
    </source>
</evidence>
<proteinExistence type="predicted"/>
<dbReference type="Gene3D" id="3.30.830.10">
    <property type="entry name" value="Metalloenzyme, LuxS/M16 peptidase-like"/>
    <property type="match status" value="2"/>
</dbReference>
<dbReference type="SUPFAM" id="SSF63411">
    <property type="entry name" value="LuxS/MPP-like metallohydrolase"/>
    <property type="match status" value="2"/>
</dbReference>
<evidence type="ECO:0000259" key="2">
    <source>
        <dbReference type="Pfam" id="PF05193"/>
    </source>
</evidence>
<dbReference type="PANTHER" id="PTHR11851">
    <property type="entry name" value="METALLOPROTEASE"/>
    <property type="match status" value="1"/>
</dbReference>
<dbReference type="InterPro" id="IPR011249">
    <property type="entry name" value="Metalloenz_LuxS/M16"/>
</dbReference>
<dbReference type="Pfam" id="PF05193">
    <property type="entry name" value="Peptidase_M16_C"/>
    <property type="match status" value="1"/>
</dbReference>
<dbReference type="Proteomes" id="UP001209701">
    <property type="component" value="Unassembled WGS sequence"/>
</dbReference>